<dbReference type="Proteomes" id="UP001194696">
    <property type="component" value="Unassembled WGS sequence"/>
</dbReference>
<keyword evidence="5" id="KW-0479">Metal-binding</keyword>
<dbReference type="GO" id="GO:0005840">
    <property type="term" value="C:ribosome"/>
    <property type="evidence" value="ECO:0007669"/>
    <property type="project" value="UniProtKB-KW"/>
</dbReference>
<dbReference type="InterPro" id="IPR056366">
    <property type="entry name" value="Ribosomal_eL24"/>
</dbReference>
<dbReference type="InterPro" id="IPR039399">
    <property type="entry name" value="Deltex_C_sf"/>
</dbReference>
<protein>
    <submittedName>
        <fullName evidence="8">60S ribosomal protein L24</fullName>
    </submittedName>
</protein>
<keyword evidence="5" id="KW-0862">Zinc</keyword>
<dbReference type="PROSITE" id="PS50089">
    <property type="entry name" value="ZF_RING_2"/>
    <property type="match status" value="1"/>
</dbReference>
<dbReference type="Gene3D" id="6.10.250.1270">
    <property type="match status" value="1"/>
</dbReference>
<feature type="region of interest" description="Disordered" evidence="6">
    <location>
        <begin position="990"/>
        <end position="1010"/>
    </location>
</feature>
<proteinExistence type="inferred from homology"/>
<evidence type="ECO:0000313" key="8">
    <source>
        <dbReference type="EMBL" id="KAG0298324.1"/>
    </source>
</evidence>
<dbReference type="InterPro" id="IPR023442">
    <property type="entry name" value="Ribosomal_eL24_CS"/>
</dbReference>
<comment type="similarity">
    <text evidence="2">Belongs to the Deltex family.</text>
</comment>
<dbReference type="SMART" id="SM00184">
    <property type="entry name" value="RING"/>
    <property type="match status" value="1"/>
</dbReference>
<feature type="region of interest" description="Disordered" evidence="6">
    <location>
        <begin position="1230"/>
        <end position="1283"/>
    </location>
</feature>
<dbReference type="InterPro" id="IPR012317">
    <property type="entry name" value="Poly(ADP-ribose)pol_cat_dom"/>
</dbReference>
<dbReference type="CDD" id="cd00472">
    <property type="entry name" value="Ribosomal_L24e_L24"/>
    <property type="match status" value="1"/>
</dbReference>
<sequence>MSNQIAETAEYTDQFISLFRNLPTIPPTFKDLTQSTFPNLYDAISNDFYNHAGCPADYTIQRIQVLSNTITWNRYQTEKRLRRRREYERQLFICSADNAANQINKTSADDNSSTHSVPSVTDILSTTIPPHSMEAKELYQDELLFHGTLKTNLPSILLNGLDPRLSNPQRRKYGAGCYFSDSIEKCMHYVDPQTEIEQEYCVLVCSVLLGRVLVEPESREARELQAQSYFLPEGFDSAVANNFRNEWVVFDKAQILPLCVIHFKATNDPASYFRLSRANNLIQLGRNHTTISTAVLTLVPVPAGPSFPVPAGPSFPVHAEFIDADAIDSESEHPLLTDWKKPHPGMALMLESLFNTPSESCKVRLYFEGKRSEPLFKTSLLPLSATNKLWIISCQARFDGGPIALSDETLLLLKDAAATLKKLADSQEKTHESIKDLRAIQQQTINTPLLQIPEPEKLLRQWKAIFSNLGLAEKSIKESHVDDYSKQYSYTNSQLDNATMARCNQGIEATEKRYIDEIILRASASGNTCPWTSEQVALGLKAARKHSWLEELEEDDRKRKTAEELSLEEEMTIQRASAFRQVVFLGQGYIEVLEETLQSYHKSVARAQTEVQAQLTNSSQPQQRQLKEQQQWILQWVKHTLVLRTLPYRYQILHELEVLARTFAMKTSSDGFKSLLTAALTTNSMNLLLHVDEQFIGIFRTFTSSAPSSLQLQPHLQWWDIVPMALFQAQLPASRFWPVNPRTRLPARSFNLLTDYVEWIFNKAYLTTKTTGTPPTTMTGMADVWDTIDPWIRLAIQGLSSRSGILLFNRCQRQDEIEKLGGDMLDSLLLKLPLGTSLPPSPPVNHKWRFAYEACPICTDPLLTVSKDFDCRWSVKFEDPELDRKIVQLHACCHCFHEGCIKAWFLEKDTVLKCPLCNTRAGVASETAATGAIGGRCPSTARANSSSGSNMKGAMKLGPMPDAMMTYTFDPRLCCYFVYFYIPEHTIAVPRTAPPPPPPTPSSDRPESDIDMDVDSVEEEPTTKTITVKDEHRNAVVPFSTRLGPLLLIRLICAFYYGHFFKVGESASRGVENVVVWNGIHMRTAINGTYGFPAPDYEQSCWAEVDLKGVAVGLEELLLVLDMEGDRIEICAFSGAKIYPGKGKIYVRVDNRSFRFVNGKAESFFLQRKNPRKISWTVLFRRMHKKGISEEITKKRTRRTVKHQRAVVGASWEAIRAKRNQKPEVRAAARAAALRDGKEKKKASDATKKSEKAKNASAAARGQPKVSKHGAKGAKVAIANTSR</sequence>
<evidence type="ECO:0000256" key="2">
    <source>
        <dbReference type="ARBA" id="ARBA00009413"/>
    </source>
</evidence>
<feature type="domain" description="RING-type" evidence="7">
    <location>
        <begin position="855"/>
        <end position="918"/>
    </location>
</feature>
<dbReference type="PANTHER" id="PTHR10792:SF1">
    <property type="entry name" value="RIBOSOMAL PROTEIN L24"/>
    <property type="match status" value="1"/>
</dbReference>
<name>A0ABQ7KFI4_9FUNG</name>
<dbReference type="Pfam" id="PF01246">
    <property type="entry name" value="Ribosomal_L24e"/>
    <property type="match status" value="1"/>
</dbReference>
<evidence type="ECO:0000256" key="3">
    <source>
        <dbReference type="ARBA" id="ARBA00022980"/>
    </source>
</evidence>
<organism evidence="8 9">
    <name type="scientific">Linnemannia gamsii</name>
    <dbReference type="NCBI Taxonomy" id="64522"/>
    <lineage>
        <taxon>Eukaryota</taxon>
        <taxon>Fungi</taxon>
        <taxon>Fungi incertae sedis</taxon>
        <taxon>Mucoromycota</taxon>
        <taxon>Mortierellomycotina</taxon>
        <taxon>Mortierellomycetes</taxon>
        <taxon>Mortierellales</taxon>
        <taxon>Mortierellaceae</taxon>
        <taxon>Linnemannia</taxon>
    </lineage>
</organism>
<evidence type="ECO:0000256" key="1">
    <source>
        <dbReference type="ARBA" id="ARBA00005647"/>
    </source>
</evidence>
<dbReference type="Gene3D" id="3.30.390.130">
    <property type="match status" value="1"/>
</dbReference>
<dbReference type="InterPro" id="IPR001841">
    <property type="entry name" value="Znf_RING"/>
</dbReference>
<evidence type="ECO:0000256" key="6">
    <source>
        <dbReference type="SAM" id="MobiDB-lite"/>
    </source>
</evidence>
<dbReference type="EMBL" id="JAAAIM010000011">
    <property type="protein sequence ID" value="KAG0298324.1"/>
    <property type="molecule type" value="Genomic_DNA"/>
</dbReference>
<gene>
    <name evidence="8" type="primary">RPL24</name>
    <name evidence="8" type="ORF">BGZ96_000684</name>
</gene>
<dbReference type="Gene3D" id="3.30.40.10">
    <property type="entry name" value="Zinc/RING finger domain, C3HC4 (zinc finger)"/>
    <property type="match status" value="1"/>
</dbReference>
<evidence type="ECO:0000256" key="5">
    <source>
        <dbReference type="PROSITE-ProRule" id="PRU00175"/>
    </source>
</evidence>
<evidence type="ECO:0000313" key="9">
    <source>
        <dbReference type="Proteomes" id="UP001194696"/>
    </source>
</evidence>
<dbReference type="PANTHER" id="PTHR10792">
    <property type="entry name" value="60S RIBOSOMAL PROTEIN L24"/>
    <property type="match status" value="1"/>
</dbReference>
<dbReference type="InterPro" id="IPR039396">
    <property type="entry name" value="Deltex_C"/>
</dbReference>
<evidence type="ECO:0000259" key="7">
    <source>
        <dbReference type="PROSITE" id="PS50089"/>
    </source>
</evidence>
<keyword evidence="4" id="KW-0687">Ribonucleoprotein</keyword>
<feature type="compositionally biased region" description="Basic and acidic residues" evidence="6">
    <location>
        <begin position="1230"/>
        <end position="1254"/>
    </location>
</feature>
<keyword evidence="3 8" id="KW-0689">Ribosomal protein</keyword>
<feature type="compositionally biased region" description="Pro residues" evidence="6">
    <location>
        <begin position="992"/>
        <end position="1001"/>
    </location>
</feature>
<reference evidence="8 9" key="1">
    <citation type="journal article" date="2020" name="Fungal Divers.">
        <title>Resolving the Mortierellaceae phylogeny through synthesis of multi-gene phylogenetics and phylogenomics.</title>
        <authorList>
            <person name="Vandepol N."/>
            <person name="Liber J."/>
            <person name="Desiro A."/>
            <person name="Na H."/>
            <person name="Kennedy M."/>
            <person name="Barry K."/>
            <person name="Grigoriev I.V."/>
            <person name="Miller A.N."/>
            <person name="O'Donnell K."/>
            <person name="Stajich J.E."/>
            <person name="Bonito G."/>
        </authorList>
    </citation>
    <scope>NUCLEOTIDE SEQUENCE [LARGE SCALE GENOMIC DNA]</scope>
    <source>
        <strain evidence="8 9">AD045</strain>
    </source>
</reference>
<dbReference type="Gene3D" id="3.90.228.10">
    <property type="match status" value="1"/>
</dbReference>
<dbReference type="SUPFAM" id="SSF57716">
    <property type="entry name" value="Glucocorticoid receptor-like (DNA-binding domain)"/>
    <property type="match status" value="1"/>
</dbReference>
<dbReference type="SUPFAM" id="SSF56399">
    <property type="entry name" value="ADP-ribosylation"/>
    <property type="match status" value="1"/>
</dbReference>
<dbReference type="InterPro" id="IPR000988">
    <property type="entry name" value="Ribosomal_eL24-rel_N"/>
</dbReference>
<dbReference type="InterPro" id="IPR038630">
    <property type="entry name" value="L24e/L24_sf"/>
</dbReference>
<dbReference type="Pfam" id="PF18102">
    <property type="entry name" value="DTC"/>
    <property type="match status" value="1"/>
</dbReference>
<keyword evidence="9" id="KW-1185">Reference proteome</keyword>
<dbReference type="InterPro" id="IPR013083">
    <property type="entry name" value="Znf_RING/FYVE/PHD"/>
</dbReference>
<dbReference type="Pfam" id="PF00644">
    <property type="entry name" value="PARP"/>
    <property type="match status" value="1"/>
</dbReference>
<dbReference type="SUPFAM" id="SSF57850">
    <property type="entry name" value="RING/U-box"/>
    <property type="match status" value="1"/>
</dbReference>
<comment type="similarity">
    <text evidence="1">Belongs to the eukaryotic ribosomal protein eL24 family.</text>
</comment>
<dbReference type="PROSITE" id="PS01073">
    <property type="entry name" value="RIBOSOMAL_L24E"/>
    <property type="match status" value="1"/>
</dbReference>
<dbReference type="Gene3D" id="2.30.170.20">
    <property type="entry name" value="Ribosomal protein L24e"/>
    <property type="match status" value="1"/>
</dbReference>
<comment type="caution">
    <text evidence="8">The sequence shown here is derived from an EMBL/GenBank/DDBJ whole genome shotgun (WGS) entry which is preliminary data.</text>
</comment>
<keyword evidence="5" id="KW-0863">Zinc-finger</keyword>
<evidence type="ECO:0000256" key="4">
    <source>
        <dbReference type="ARBA" id="ARBA00023274"/>
    </source>
</evidence>
<accession>A0ABQ7KFI4</accession>